<feature type="transmembrane region" description="Helical" evidence="2">
    <location>
        <begin position="303"/>
        <end position="326"/>
    </location>
</feature>
<dbReference type="InterPro" id="IPR011623">
    <property type="entry name" value="7TMR_DISM_rcpt_extracell_dom1"/>
</dbReference>
<dbReference type="Gene3D" id="1.10.10.10">
    <property type="entry name" value="Winged helix-like DNA-binding domain superfamily/Winged helix DNA-binding domain"/>
    <property type="match status" value="1"/>
</dbReference>
<feature type="transmembrane region" description="Helical" evidence="2">
    <location>
        <begin position="248"/>
        <end position="269"/>
    </location>
</feature>
<dbReference type="RefSeq" id="WP_115869682.1">
    <property type="nucleotide sequence ID" value="NZ_QREG01000022.1"/>
</dbReference>
<dbReference type="InterPro" id="IPR011622">
    <property type="entry name" value="7TMR_DISM_rcpt_extracell_dom2"/>
</dbReference>
<dbReference type="SUPFAM" id="SSF46894">
    <property type="entry name" value="C-terminal effector domain of the bipartite response regulators"/>
    <property type="match status" value="1"/>
</dbReference>
<feature type="transmembrane region" description="Helical" evidence="2">
    <location>
        <begin position="186"/>
        <end position="204"/>
    </location>
</feature>
<evidence type="ECO:0000259" key="3">
    <source>
        <dbReference type="SMART" id="SM00421"/>
    </source>
</evidence>
<dbReference type="GO" id="GO:0003677">
    <property type="term" value="F:DNA binding"/>
    <property type="evidence" value="ECO:0007669"/>
    <property type="project" value="InterPro"/>
</dbReference>
<gene>
    <name evidence="4" type="ORF">C7460_12219</name>
</gene>
<protein>
    <submittedName>
        <fullName evidence="4">7TMR-DISM extracellular protein 2</fullName>
    </submittedName>
</protein>
<feature type="transmembrane region" description="Helical" evidence="2">
    <location>
        <begin position="211"/>
        <end position="228"/>
    </location>
</feature>
<accession>A0A3D9KY82</accession>
<keyword evidence="1" id="KW-0175">Coiled coil</keyword>
<evidence type="ECO:0000256" key="1">
    <source>
        <dbReference type="SAM" id="Coils"/>
    </source>
</evidence>
<dbReference type="InterPro" id="IPR036388">
    <property type="entry name" value="WH-like_DNA-bd_sf"/>
</dbReference>
<dbReference type="InterPro" id="IPR000792">
    <property type="entry name" value="Tscrpt_reg_LuxR_C"/>
</dbReference>
<feature type="transmembrane region" description="Helical" evidence="2">
    <location>
        <begin position="276"/>
        <end position="297"/>
    </location>
</feature>
<keyword evidence="5" id="KW-1185">Reference proteome</keyword>
<comment type="caution">
    <text evidence="4">The sequence shown here is derived from an EMBL/GenBank/DDBJ whole genome shotgun (WGS) entry which is preliminary data.</text>
</comment>
<dbReference type="Pfam" id="PF07695">
    <property type="entry name" value="7TMR-DISM_7TM"/>
    <property type="match status" value="1"/>
</dbReference>
<dbReference type="InterPro" id="IPR016032">
    <property type="entry name" value="Sig_transdc_resp-reg_C-effctor"/>
</dbReference>
<dbReference type="SMART" id="SM00421">
    <property type="entry name" value="HTH_LUXR"/>
    <property type="match status" value="1"/>
</dbReference>
<organism evidence="4 5">
    <name type="scientific">Marinoscillum furvescens DSM 4134</name>
    <dbReference type="NCBI Taxonomy" id="1122208"/>
    <lineage>
        <taxon>Bacteria</taxon>
        <taxon>Pseudomonadati</taxon>
        <taxon>Bacteroidota</taxon>
        <taxon>Cytophagia</taxon>
        <taxon>Cytophagales</taxon>
        <taxon>Reichenbachiellaceae</taxon>
        <taxon>Marinoscillum</taxon>
    </lineage>
</organism>
<feature type="transmembrane region" description="Helical" evidence="2">
    <location>
        <begin position="333"/>
        <end position="356"/>
    </location>
</feature>
<feature type="coiled-coil region" evidence="1">
    <location>
        <begin position="443"/>
        <end position="470"/>
    </location>
</feature>
<reference evidence="4 5" key="1">
    <citation type="submission" date="2018-07" db="EMBL/GenBank/DDBJ databases">
        <title>Genomic Encyclopedia of Type Strains, Phase IV (KMG-IV): sequencing the most valuable type-strain genomes for metagenomic binning, comparative biology and taxonomic classification.</title>
        <authorList>
            <person name="Goeker M."/>
        </authorList>
    </citation>
    <scope>NUCLEOTIDE SEQUENCE [LARGE SCALE GENOMIC DNA]</scope>
    <source>
        <strain evidence="4 5">DSM 4134</strain>
    </source>
</reference>
<evidence type="ECO:0000313" key="4">
    <source>
        <dbReference type="EMBL" id="RED94078.1"/>
    </source>
</evidence>
<keyword evidence="2" id="KW-0472">Membrane</keyword>
<feature type="domain" description="HTH luxR-type" evidence="3">
    <location>
        <begin position="508"/>
        <end position="565"/>
    </location>
</feature>
<dbReference type="Proteomes" id="UP000256779">
    <property type="component" value="Unassembled WGS sequence"/>
</dbReference>
<keyword evidence="2" id="KW-1133">Transmembrane helix</keyword>
<dbReference type="EMBL" id="QREG01000022">
    <property type="protein sequence ID" value="RED94078.1"/>
    <property type="molecule type" value="Genomic_DNA"/>
</dbReference>
<evidence type="ECO:0000256" key="2">
    <source>
        <dbReference type="SAM" id="Phobius"/>
    </source>
</evidence>
<dbReference type="OrthoDB" id="1523128at2"/>
<dbReference type="Pfam" id="PF07696">
    <property type="entry name" value="7TMR-DISMED2"/>
    <property type="match status" value="1"/>
</dbReference>
<proteinExistence type="predicted"/>
<name>A0A3D9KY82_MARFU</name>
<dbReference type="AlphaFoldDB" id="A0A3D9KY82"/>
<dbReference type="Gene3D" id="2.60.40.2380">
    <property type="match status" value="1"/>
</dbReference>
<keyword evidence="2" id="KW-0812">Transmembrane</keyword>
<dbReference type="GO" id="GO:0006355">
    <property type="term" value="P:regulation of DNA-templated transcription"/>
    <property type="evidence" value="ECO:0007669"/>
    <property type="project" value="InterPro"/>
</dbReference>
<evidence type="ECO:0000313" key="5">
    <source>
        <dbReference type="Proteomes" id="UP000256779"/>
    </source>
</evidence>
<sequence length="581" mass="67056">MSRLKSYVLVVFCYLLVGLAAAQVVDVSKLSESYRLQGNEMAYIRDTTTSLTIVDIRSNDWQQQFDYLPNVSLGLQEDPYWLRLQFENSEVDKEIVLAFHYPLFDTLELYHYHEGKLVASHHTGDLWPWSTRPVEFVGFGFDLTMEPGMHQVYIRAHSHNSMNLTASVSSPDAFTRERLESDLVHGMYYGWLIVMALYNLFLFFSVRERIYLFMVGLPLANLFLFLSLSGYGTQLFWSESFYMKQNAFVLFAGVVEILSAWFTSAFLNLKKNNRFFYHYMNVLAILGVLFCGLSFVADYEVVIKPLMLFIFHNALIFPFVAALLHFRGEQRALLFLIAWALYLLGTILAISVGVAIELPGWVKNFNILEIGSALETLLFSLALGNKINTLKEEVTVKEKQALKAKIEHQRLSAHNQELDFQLKLREKDLQNEKQQLATTTLWLTQKNSVLQDLQKSLKALEGEADAQHIKALSKKLGNHLHADQDWERFKEHFEKVHTGFFSSLYERFPELTTNEQRLCAYLRMNLSSKEIATLLGVSVNAIEQARRRLRKKLGISNTETNLLMFLQEVGRDQEMEVPNLR</sequence>